<accession>A0AAD7D9J4</accession>
<feature type="domain" description="Fe2OG dioxygenase" evidence="6">
    <location>
        <begin position="124"/>
        <end position="233"/>
    </location>
</feature>
<evidence type="ECO:0000256" key="2">
    <source>
        <dbReference type="ARBA" id="ARBA00022723"/>
    </source>
</evidence>
<evidence type="ECO:0000313" key="7">
    <source>
        <dbReference type="EMBL" id="KAJ7686172.1"/>
    </source>
</evidence>
<dbReference type="GO" id="GO:0005506">
    <property type="term" value="F:iron ion binding"/>
    <property type="evidence" value="ECO:0007669"/>
    <property type="project" value="InterPro"/>
</dbReference>
<gene>
    <name evidence="7" type="ORF">B0H17DRAFT_1072321</name>
</gene>
<dbReference type="InterPro" id="IPR005123">
    <property type="entry name" value="Oxoglu/Fe-dep_dioxygenase_dom"/>
</dbReference>
<dbReference type="PANTHER" id="PTHR10869:SF241">
    <property type="entry name" value="FE2OG DIOXYGENASE DOMAIN-CONTAINING PROTEIN"/>
    <property type="match status" value="1"/>
</dbReference>
<evidence type="ECO:0000256" key="1">
    <source>
        <dbReference type="ARBA" id="ARBA00001961"/>
    </source>
</evidence>
<dbReference type="InterPro" id="IPR044862">
    <property type="entry name" value="Pro_4_hyd_alph_FE2OG_OXY"/>
</dbReference>
<keyword evidence="8" id="KW-1185">Reference proteome</keyword>
<dbReference type="PROSITE" id="PS51471">
    <property type="entry name" value="FE2OG_OXY"/>
    <property type="match status" value="1"/>
</dbReference>
<dbReference type="PANTHER" id="PTHR10869">
    <property type="entry name" value="PROLYL 4-HYDROXYLASE ALPHA SUBUNIT"/>
    <property type="match status" value="1"/>
</dbReference>
<reference evidence="7" key="1">
    <citation type="submission" date="2023-03" db="EMBL/GenBank/DDBJ databases">
        <title>Massive genome expansion in bonnet fungi (Mycena s.s.) driven by repeated elements and novel gene families across ecological guilds.</title>
        <authorList>
            <consortium name="Lawrence Berkeley National Laboratory"/>
            <person name="Harder C.B."/>
            <person name="Miyauchi S."/>
            <person name="Viragh M."/>
            <person name="Kuo A."/>
            <person name="Thoen E."/>
            <person name="Andreopoulos B."/>
            <person name="Lu D."/>
            <person name="Skrede I."/>
            <person name="Drula E."/>
            <person name="Henrissat B."/>
            <person name="Morin E."/>
            <person name="Kohler A."/>
            <person name="Barry K."/>
            <person name="LaButti K."/>
            <person name="Morin E."/>
            <person name="Salamov A."/>
            <person name="Lipzen A."/>
            <person name="Mereny Z."/>
            <person name="Hegedus B."/>
            <person name="Baldrian P."/>
            <person name="Stursova M."/>
            <person name="Weitz H."/>
            <person name="Taylor A."/>
            <person name="Grigoriev I.V."/>
            <person name="Nagy L.G."/>
            <person name="Martin F."/>
            <person name="Kauserud H."/>
        </authorList>
    </citation>
    <scope>NUCLEOTIDE SEQUENCE</scope>
    <source>
        <strain evidence="7">CBHHK067</strain>
    </source>
</reference>
<sequence>MPARLEPRPVPSGPIDFAAADLPEYEECFAVVIDSQFPKPELSAILAEAESFSPWHIAQVNVGTEAYTNTAYRNGQRIIYDSLALSEQIFAKIRPHLSAIEEIEEPTYVRGVGVASQKWRMVRMNERLRFLRYPKGGFFRAHTDGEYSDEKTGQQTFYTVQLYLPSDSSGSPESFLSAGGGSTRFWDEEDGKYYADVEALPGRVLVFQHADLLHTGEEVTAGVKCALRSDILYEKVGDPVPVPADHPIQSMVEDEMLPPWSE</sequence>
<organism evidence="7 8">
    <name type="scientific">Mycena rosella</name>
    <name type="common">Pink bonnet</name>
    <name type="synonym">Agaricus rosellus</name>
    <dbReference type="NCBI Taxonomy" id="1033263"/>
    <lineage>
        <taxon>Eukaryota</taxon>
        <taxon>Fungi</taxon>
        <taxon>Dikarya</taxon>
        <taxon>Basidiomycota</taxon>
        <taxon>Agaricomycotina</taxon>
        <taxon>Agaricomycetes</taxon>
        <taxon>Agaricomycetidae</taxon>
        <taxon>Agaricales</taxon>
        <taxon>Marasmiineae</taxon>
        <taxon>Mycenaceae</taxon>
        <taxon>Mycena</taxon>
    </lineage>
</organism>
<dbReference type="InterPro" id="IPR045054">
    <property type="entry name" value="P4HA-like"/>
</dbReference>
<keyword evidence="4" id="KW-0560">Oxidoreductase</keyword>
<evidence type="ECO:0000256" key="4">
    <source>
        <dbReference type="ARBA" id="ARBA00023002"/>
    </source>
</evidence>
<evidence type="ECO:0000256" key="3">
    <source>
        <dbReference type="ARBA" id="ARBA00022964"/>
    </source>
</evidence>
<dbReference type="GO" id="GO:0005783">
    <property type="term" value="C:endoplasmic reticulum"/>
    <property type="evidence" value="ECO:0007669"/>
    <property type="project" value="TreeGrafter"/>
</dbReference>
<dbReference type="Pfam" id="PF13640">
    <property type="entry name" value="2OG-FeII_Oxy_3"/>
    <property type="match status" value="1"/>
</dbReference>
<proteinExistence type="predicted"/>
<keyword evidence="2" id="KW-0479">Metal-binding</keyword>
<dbReference type="EMBL" id="JARKIE010000098">
    <property type="protein sequence ID" value="KAJ7686172.1"/>
    <property type="molecule type" value="Genomic_DNA"/>
</dbReference>
<dbReference type="GO" id="GO:0031418">
    <property type="term" value="F:L-ascorbic acid binding"/>
    <property type="evidence" value="ECO:0007669"/>
    <property type="project" value="InterPro"/>
</dbReference>
<comment type="caution">
    <text evidence="7">The sequence shown here is derived from an EMBL/GenBank/DDBJ whole genome shotgun (WGS) entry which is preliminary data.</text>
</comment>
<dbReference type="GO" id="GO:0004656">
    <property type="term" value="F:procollagen-proline 4-dioxygenase activity"/>
    <property type="evidence" value="ECO:0007669"/>
    <property type="project" value="TreeGrafter"/>
</dbReference>
<dbReference type="Proteomes" id="UP001221757">
    <property type="component" value="Unassembled WGS sequence"/>
</dbReference>
<dbReference type="Gene3D" id="2.60.120.620">
    <property type="entry name" value="q2cbj1_9rhob like domain"/>
    <property type="match status" value="1"/>
</dbReference>
<evidence type="ECO:0000256" key="5">
    <source>
        <dbReference type="ARBA" id="ARBA00023004"/>
    </source>
</evidence>
<dbReference type="AlphaFoldDB" id="A0AAD7D9J4"/>
<name>A0AAD7D9J4_MYCRO</name>
<keyword evidence="5" id="KW-0408">Iron</keyword>
<evidence type="ECO:0000259" key="6">
    <source>
        <dbReference type="PROSITE" id="PS51471"/>
    </source>
</evidence>
<keyword evidence="3" id="KW-0223">Dioxygenase</keyword>
<dbReference type="InterPro" id="IPR006620">
    <property type="entry name" value="Pro_4_hyd_alph"/>
</dbReference>
<protein>
    <recommendedName>
        <fullName evidence="6">Fe2OG dioxygenase domain-containing protein</fullName>
    </recommendedName>
</protein>
<comment type="cofactor">
    <cofactor evidence="1">
        <name>L-ascorbate</name>
        <dbReference type="ChEBI" id="CHEBI:38290"/>
    </cofactor>
</comment>
<evidence type="ECO:0000313" key="8">
    <source>
        <dbReference type="Proteomes" id="UP001221757"/>
    </source>
</evidence>
<dbReference type="SMART" id="SM00702">
    <property type="entry name" value="P4Hc"/>
    <property type="match status" value="1"/>
</dbReference>